<reference evidence="1 2" key="1">
    <citation type="journal article" date="2022" name="New Phytol.">
        <title>Ecological generalism drives hyperdiversity of secondary metabolite gene clusters in xylarialean endophytes.</title>
        <authorList>
            <person name="Franco M.E.E."/>
            <person name="Wisecaver J.H."/>
            <person name="Arnold A.E."/>
            <person name="Ju Y.M."/>
            <person name="Slot J.C."/>
            <person name="Ahrendt S."/>
            <person name="Moore L.P."/>
            <person name="Eastman K.E."/>
            <person name="Scott K."/>
            <person name="Konkel Z."/>
            <person name="Mondo S.J."/>
            <person name="Kuo A."/>
            <person name="Hayes R.D."/>
            <person name="Haridas S."/>
            <person name="Andreopoulos B."/>
            <person name="Riley R."/>
            <person name="LaButti K."/>
            <person name="Pangilinan J."/>
            <person name="Lipzen A."/>
            <person name="Amirebrahimi M."/>
            <person name="Yan J."/>
            <person name="Adam C."/>
            <person name="Keymanesh K."/>
            <person name="Ng V."/>
            <person name="Louie K."/>
            <person name="Northen T."/>
            <person name="Drula E."/>
            <person name="Henrissat B."/>
            <person name="Hsieh H.M."/>
            <person name="Youens-Clark K."/>
            <person name="Lutzoni F."/>
            <person name="Miadlikowska J."/>
            <person name="Eastwood D.C."/>
            <person name="Hamelin R.C."/>
            <person name="Grigoriev I.V."/>
            <person name="U'Ren J.M."/>
        </authorList>
    </citation>
    <scope>NUCLEOTIDE SEQUENCE [LARGE SCALE GENOMIC DNA]</scope>
    <source>
        <strain evidence="1 2">CBS 119005</strain>
    </source>
</reference>
<gene>
    <name evidence="1" type="ORF">F4820DRAFT_92180</name>
</gene>
<comment type="caution">
    <text evidence="1">The sequence shown here is derived from an EMBL/GenBank/DDBJ whole genome shotgun (WGS) entry which is preliminary data.</text>
</comment>
<name>A0ACB9YN51_9PEZI</name>
<accession>A0ACB9YN51</accession>
<keyword evidence="2" id="KW-1185">Reference proteome</keyword>
<dbReference type="EMBL" id="MU393571">
    <property type="protein sequence ID" value="KAI4860826.1"/>
    <property type="molecule type" value="Genomic_DNA"/>
</dbReference>
<proteinExistence type="predicted"/>
<evidence type="ECO:0000313" key="1">
    <source>
        <dbReference type="EMBL" id="KAI4860826.1"/>
    </source>
</evidence>
<evidence type="ECO:0000313" key="2">
    <source>
        <dbReference type="Proteomes" id="UP001497700"/>
    </source>
</evidence>
<protein>
    <submittedName>
        <fullName evidence="1">RTA1 like protein-domain-containing protein</fullName>
    </submittedName>
</protein>
<dbReference type="Proteomes" id="UP001497700">
    <property type="component" value="Unassembled WGS sequence"/>
</dbReference>
<sequence length="342" mass="37470">MTSSTDYTLGRYSRAFLTNEPSLVGNIIFIALFAVLIPLALGLGVKYRSSVFATTITTGLALEVVGYVGRFLLRDNPTGRTDFILFLVGTILGPAFICGAIFLVMPHIVTVYGDDFRSWRPVWYQLLLYALTAASIVLELAGGLVSTMQDTRVKADIGIHVLTTGLAIQLVSLAIFVGHAVLFAIAVRTRHHALDIKFAGIYNSGSFKTFLLAFSFATCLLVVRTAFRTVVIAEGYDSSIAQSETLLFILDGLMVLLATLILLAFFPGRILGQSWSQASSHRVSRALPERIQAPPYELPSAQSSPTYNRMGTKHPVVSYSPKKSNYTESLPQRNLVDHEALW</sequence>
<organism evidence="1 2">
    <name type="scientific">Hypoxylon rubiginosum</name>
    <dbReference type="NCBI Taxonomy" id="110542"/>
    <lineage>
        <taxon>Eukaryota</taxon>
        <taxon>Fungi</taxon>
        <taxon>Dikarya</taxon>
        <taxon>Ascomycota</taxon>
        <taxon>Pezizomycotina</taxon>
        <taxon>Sordariomycetes</taxon>
        <taxon>Xylariomycetidae</taxon>
        <taxon>Xylariales</taxon>
        <taxon>Hypoxylaceae</taxon>
        <taxon>Hypoxylon</taxon>
    </lineage>
</organism>